<organism evidence="2 3">
    <name type="scientific">Flavivirga eckloniae</name>
    <dbReference type="NCBI Taxonomy" id="1803846"/>
    <lineage>
        <taxon>Bacteria</taxon>
        <taxon>Pseudomonadati</taxon>
        <taxon>Bacteroidota</taxon>
        <taxon>Flavobacteriia</taxon>
        <taxon>Flavobacteriales</taxon>
        <taxon>Flavobacteriaceae</taxon>
        <taxon>Flavivirga</taxon>
    </lineage>
</organism>
<accession>A0A2K9PML2</accession>
<name>A0A2K9PML2_9FLAO</name>
<dbReference type="CDD" id="cd00761">
    <property type="entry name" value="Glyco_tranf_GTA_type"/>
    <property type="match status" value="1"/>
</dbReference>
<feature type="domain" description="Glycosyltransferase 2-like" evidence="1">
    <location>
        <begin position="38"/>
        <end position="112"/>
    </location>
</feature>
<evidence type="ECO:0000259" key="1">
    <source>
        <dbReference type="Pfam" id="PF00535"/>
    </source>
</evidence>
<gene>
    <name evidence="2" type="ORF">C1H87_06060</name>
</gene>
<dbReference type="GO" id="GO:0016740">
    <property type="term" value="F:transferase activity"/>
    <property type="evidence" value="ECO:0007669"/>
    <property type="project" value="UniProtKB-KW"/>
</dbReference>
<dbReference type="Proteomes" id="UP000235826">
    <property type="component" value="Chromosome"/>
</dbReference>
<dbReference type="EMBL" id="CP025791">
    <property type="protein sequence ID" value="AUP78301.1"/>
    <property type="molecule type" value="Genomic_DNA"/>
</dbReference>
<dbReference type="KEGG" id="fek:C1H87_06060"/>
<dbReference type="Gene3D" id="3.90.550.10">
    <property type="entry name" value="Spore Coat Polysaccharide Biosynthesis Protein SpsA, Chain A"/>
    <property type="match status" value="1"/>
</dbReference>
<sequence length="278" mass="32301">MGTLTKENNLKLEVLISTMNKVSLDFVKEMFPDDRLENVNVLIVNQTKKGKELTSNFDNIRVINSYETGLSKSRNLAIKNAIGDICLIADDDIVYVESFQEIVKETFSALYNASIIMFKIETFCGKAYKLYPNNSKRLYKEKDIEAGSSIEMAFRRKDILKNDISFNILFGLGGNFPSGEEYLFLSNALDKNLEIYFKNKYIVKHSFQSSTSNMGGDNFIKAQAALYFHKYKRFGYLFLLKLVFFLFRKRHIKFNTIVRKIWIGLNAIKEYKKINEEY</sequence>
<protein>
    <submittedName>
        <fullName evidence="2">Glycosyl transferase family 2</fullName>
    </submittedName>
</protein>
<dbReference type="InterPro" id="IPR001173">
    <property type="entry name" value="Glyco_trans_2-like"/>
</dbReference>
<dbReference type="InterPro" id="IPR029044">
    <property type="entry name" value="Nucleotide-diphossugar_trans"/>
</dbReference>
<evidence type="ECO:0000313" key="2">
    <source>
        <dbReference type="EMBL" id="AUP78301.1"/>
    </source>
</evidence>
<proteinExistence type="predicted"/>
<keyword evidence="3" id="KW-1185">Reference proteome</keyword>
<dbReference type="Pfam" id="PF00535">
    <property type="entry name" value="Glycos_transf_2"/>
    <property type="match status" value="1"/>
</dbReference>
<evidence type="ECO:0000313" key="3">
    <source>
        <dbReference type="Proteomes" id="UP000235826"/>
    </source>
</evidence>
<dbReference type="AlphaFoldDB" id="A0A2K9PML2"/>
<dbReference type="SUPFAM" id="SSF53448">
    <property type="entry name" value="Nucleotide-diphospho-sugar transferases"/>
    <property type="match status" value="1"/>
</dbReference>
<keyword evidence="2" id="KW-0808">Transferase</keyword>
<dbReference type="RefSeq" id="WP_102754957.1">
    <property type="nucleotide sequence ID" value="NZ_CP025791.1"/>
</dbReference>
<reference evidence="2 3" key="1">
    <citation type="submission" date="2018-01" db="EMBL/GenBank/DDBJ databases">
        <title>Complete genome sequence of Flavivirga eckloniae ECD14 isolated from seaweed Ecklonia cava.</title>
        <authorList>
            <person name="Lee J.H."/>
            <person name="Baik K.S."/>
            <person name="Seong C.N."/>
        </authorList>
    </citation>
    <scope>NUCLEOTIDE SEQUENCE [LARGE SCALE GENOMIC DNA]</scope>
    <source>
        <strain evidence="2 3">ECD14</strain>
    </source>
</reference>
<dbReference type="OrthoDB" id="9778406at2"/>